<organism evidence="2 3">
    <name type="scientific">Ostreobium quekettii</name>
    <dbReference type="NCBI Taxonomy" id="121088"/>
    <lineage>
        <taxon>Eukaryota</taxon>
        <taxon>Viridiplantae</taxon>
        <taxon>Chlorophyta</taxon>
        <taxon>core chlorophytes</taxon>
        <taxon>Ulvophyceae</taxon>
        <taxon>TCBD clade</taxon>
        <taxon>Bryopsidales</taxon>
        <taxon>Ostreobineae</taxon>
        <taxon>Ostreobiaceae</taxon>
        <taxon>Ostreobium</taxon>
    </lineage>
</organism>
<evidence type="ECO:0000313" key="3">
    <source>
        <dbReference type="Proteomes" id="UP000708148"/>
    </source>
</evidence>
<dbReference type="InterPro" id="IPR003111">
    <property type="entry name" value="Lon_prtase_N"/>
</dbReference>
<dbReference type="Gene3D" id="2.30.130.40">
    <property type="entry name" value="LON domain-like"/>
    <property type="match status" value="1"/>
</dbReference>
<dbReference type="PANTHER" id="PTHR46732">
    <property type="entry name" value="ATP-DEPENDENT PROTEASE LA (LON) DOMAIN PROTEIN"/>
    <property type="match status" value="1"/>
</dbReference>
<dbReference type="EMBL" id="CAJHUC010003121">
    <property type="protein sequence ID" value="CAD7705411.1"/>
    <property type="molecule type" value="Genomic_DNA"/>
</dbReference>
<dbReference type="PROSITE" id="PS51787">
    <property type="entry name" value="LON_N"/>
    <property type="match status" value="1"/>
</dbReference>
<gene>
    <name evidence="2" type="ORF">OSTQU699_LOCUS10766</name>
</gene>
<evidence type="ECO:0000259" key="1">
    <source>
        <dbReference type="PROSITE" id="PS51787"/>
    </source>
</evidence>
<dbReference type="SUPFAM" id="SSF88697">
    <property type="entry name" value="PUA domain-like"/>
    <property type="match status" value="1"/>
</dbReference>
<feature type="domain" description="Lon N-terminal" evidence="1">
    <location>
        <begin position="86"/>
        <end position="301"/>
    </location>
</feature>
<evidence type="ECO:0000313" key="2">
    <source>
        <dbReference type="EMBL" id="CAD7705411.1"/>
    </source>
</evidence>
<dbReference type="OrthoDB" id="264917at2759"/>
<accession>A0A8S1JCW9</accession>
<proteinExistence type="predicted"/>
<dbReference type="InterPro" id="IPR046336">
    <property type="entry name" value="Lon_prtase_N_sf"/>
</dbReference>
<dbReference type="SMART" id="SM00464">
    <property type="entry name" value="LON"/>
    <property type="match status" value="1"/>
</dbReference>
<protein>
    <recommendedName>
        <fullName evidence="1">Lon N-terminal domain-containing protein</fullName>
    </recommendedName>
</protein>
<sequence>MPLAASALQPCLCDAAAPIPACWFSNRRPHTSLDRRDARAGPLGCGRPMVGLVGIDGLDVPLLGVKGGRRGFPVCCCAPGETEAGLVMMPIFPLDMVALPASTVPLQIFEARYRVLFSTLLGSGEGVDEHLIQKESPFLGSRKFGMSFTSQGGIAKVGTILEIQQHVPLEDGRMLVTSSGVQRFQIVNVVQERPVLVCEVKMLEDTPGEDEKLVLDLADEVRELFRSALQLHHKLKGTQSKTKVKKEQLEPEELSELPACDLSFWIASMFQDSRQEQQNLLEESSVLGRLTMEKDKTQRRLDRISGTPARVAATSSRSAARELGWRKCPVAVVLC</sequence>
<dbReference type="PANTHER" id="PTHR46732:SF8">
    <property type="entry name" value="ATP-DEPENDENT PROTEASE LA (LON) DOMAIN PROTEIN"/>
    <property type="match status" value="1"/>
</dbReference>
<name>A0A8S1JCW9_9CHLO</name>
<dbReference type="AlphaFoldDB" id="A0A8S1JCW9"/>
<keyword evidence="3" id="KW-1185">Reference proteome</keyword>
<dbReference type="Pfam" id="PF02190">
    <property type="entry name" value="LON_substr_bdg"/>
    <property type="match status" value="1"/>
</dbReference>
<dbReference type="InterPro" id="IPR015947">
    <property type="entry name" value="PUA-like_sf"/>
</dbReference>
<reference evidence="2" key="1">
    <citation type="submission" date="2020-12" db="EMBL/GenBank/DDBJ databases">
        <authorList>
            <person name="Iha C."/>
        </authorList>
    </citation>
    <scope>NUCLEOTIDE SEQUENCE</scope>
</reference>
<dbReference type="Proteomes" id="UP000708148">
    <property type="component" value="Unassembled WGS sequence"/>
</dbReference>
<comment type="caution">
    <text evidence="2">The sequence shown here is derived from an EMBL/GenBank/DDBJ whole genome shotgun (WGS) entry which is preliminary data.</text>
</comment>